<dbReference type="RefSeq" id="WP_159261194.1">
    <property type="nucleotide sequence ID" value="NZ_CP041348.1"/>
</dbReference>
<dbReference type="InterPro" id="IPR014188">
    <property type="entry name" value="Acrylyl-CoA_reductase_AcuI"/>
</dbReference>
<dbReference type="InterPro" id="IPR036291">
    <property type="entry name" value="NAD(P)-bd_dom_sf"/>
</dbReference>
<dbReference type="AlphaFoldDB" id="A0A857FL12"/>
<sequence length="329" mass="34317">MFEALMIRQADGETTTRLEQVDPASLPQGDVTVEVAQSSLNYKDALAVTHGTPVVRHFPMIPGIDLAGRVLHSDDPVFRPGDQVLATGWGLGEKHWGGMAGMARLPGRWLLPHPAGLSGRQVMGIGTAGFTAMLCVMALEDGGLTPASGPIIVSGAGGGVGGMAVMLLAQLGYQVVAVTGRAQLQAYLISLGAAEVLPREALAPTGKPLEKARWAGGIDVVGGEVLATMCASITQGGTVAACGLAGDMALPLTVAPFILRNVRLQGIDSVMCPRPRRMTAWARLARDIDPTRLDSMLHDATLAEVPALAPRLLAGHIRGRTVVHLTDSK</sequence>
<dbReference type="InterPro" id="IPR011032">
    <property type="entry name" value="GroES-like_sf"/>
</dbReference>
<dbReference type="Gene3D" id="3.90.180.10">
    <property type="entry name" value="Medium-chain alcohol dehydrogenases, catalytic domain"/>
    <property type="match status" value="1"/>
</dbReference>
<dbReference type="InterPro" id="IPR051397">
    <property type="entry name" value="Zn-ADH-like_protein"/>
</dbReference>
<dbReference type="Gene3D" id="3.40.50.720">
    <property type="entry name" value="NAD(P)-binding Rossmann-like Domain"/>
    <property type="match status" value="1"/>
</dbReference>
<name>A0A857FL12_KOMXY</name>
<dbReference type="InterPro" id="IPR013149">
    <property type="entry name" value="ADH-like_C"/>
</dbReference>
<dbReference type="PANTHER" id="PTHR43677:SF1">
    <property type="entry name" value="ACRYLYL-COA REDUCTASE ACUI-RELATED"/>
    <property type="match status" value="1"/>
</dbReference>
<organism evidence="3 4">
    <name type="scientific">Komagataeibacter xylinus</name>
    <name type="common">Gluconacetobacter xylinus</name>
    <dbReference type="NCBI Taxonomy" id="28448"/>
    <lineage>
        <taxon>Bacteria</taxon>
        <taxon>Pseudomonadati</taxon>
        <taxon>Pseudomonadota</taxon>
        <taxon>Alphaproteobacteria</taxon>
        <taxon>Acetobacterales</taxon>
        <taxon>Acetobacteraceae</taxon>
        <taxon>Komagataeibacter</taxon>
    </lineage>
</organism>
<dbReference type="Proteomes" id="UP000464674">
    <property type="component" value="Chromosome"/>
</dbReference>
<dbReference type="OrthoDB" id="9782155at2"/>
<evidence type="ECO:0000313" key="4">
    <source>
        <dbReference type="Proteomes" id="UP000464674"/>
    </source>
</evidence>
<evidence type="ECO:0000313" key="3">
    <source>
        <dbReference type="EMBL" id="QHC34896.1"/>
    </source>
</evidence>
<dbReference type="Pfam" id="PF00107">
    <property type="entry name" value="ADH_zinc_N"/>
    <property type="match status" value="1"/>
</dbReference>
<evidence type="ECO:0000259" key="1">
    <source>
        <dbReference type="Pfam" id="PF00107"/>
    </source>
</evidence>
<dbReference type="EMBL" id="CP041348">
    <property type="protein sequence ID" value="QHC34896.1"/>
    <property type="molecule type" value="Genomic_DNA"/>
</dbReference>
<dbReference type="InterPro" id="IPR013154">
    <property type="entry name" value="ADH-like_N"/>
</dbReference>
<dbReference type="CDD" id="cd08288">
    <property type="entry name" value="MDR_yhdh"/>
    <property type="match status" value="1"/>
</dbReference>
<dbReference type="SUPFAM" id="SSF51735">
    <property type="entry name" value="NAD(P)-binding Rossmann-fold domains"/>
    <property type="match status" value="1"/>
</dbReference>
<proteinExistence type="predicted"/>
<gene>
    <name evidence="3" type="ORF">FMA36_04715</name>
</gene>
<dbReference type="GO" id="GO:0043957">
    <property type="term" value="F:acryloyl-CoA reductase (NADPH) activity"/>
    <property type="evidence" value="ECO:0007669"/>
    <property type="project" value="TreeGrafter"/>
</dbReference>
<feature type="domain" description="Alcohol dehydrogenase-like C-terminal" evidence="1">
    <location>
        <begin position="159"/>
        <end position="271"/>
    </location>
</feature>
<feature type="domain" description="Alcohol dehydrogenase-like N-terminal" evidence="2">
    <location>
        <begin position="28"/>
        <end position="114"/>
    </location>
</feature>
<dbReference type="SUPFAM" id="SSF50129">
    <property type="entry name" value="GroES-like"/>
    <property type="match status" value="1"/>
</dbReference>
<evidence type="ECO:0000259" key="2">
    <source>
        <dbReference type="Pfam" id="PF08240"/>
    </source>
</evidence>
<reference evidence="3 4" key="1">
    <citation type="journal article" date="2020" name="Carbohydr. Polym.">
        <title>Characterization and optimization of production of bacterial cellulose from strain CGMCC 17276 based on whole-genome analysis.</title>
        <authorList>
            <person name="Lu T."/>
            <person name="Gao H."/>
            <person name="Liao B."/>
            <person name="Wu J."/>
            <person name="Zhang W."/>
            <person name="Huang J."/>
            <person name="Liu M."/>
            <person name="Huang J."/>
            <person name="Chang Z."/>
            <person name="Jin M."/>
            <person name="Yi Z."/>
            <person name="Jiang D."/>
        </authorList>
    </citation>
    <scope>NUCLEOTIDE SEQUENCE [LARGE SCALE GENOMIC DNA]</scope>
    <source>
        <strain evidence="3 4">CGMCC 17276</strain>
    </source>
</reference>
<dbReference type="NCBIfam" id="TIGR02823">
    <property type="entry name" value="oxido_YhdH"/>
    <property type="match status" value="1"/>
</dbReference>
<dbReference type="Pfam" id="PF08240">
    <property type="entry name" value="ADH_N"/>
    <property type="match status" value="1"/>
</dbReference>
<protein>
    <submittedName>
        <fullName evidence="3">Oxidoreductase</fullName>
    </submittedName>
</protein>
<dbReference type="PANTHER" id="PTHR43677">
    <property type="entry name" value="SHORT-CHAIN DEHYDROGENASE/REDUCTASE"/>
    <property type="match status" value="1"/>
</dbReference>
<accession>A0A857FL12</accession>